<evidence type="ECO:0000313" key="4">
    <source>
        <dbReference type="Proteomes" id="UP001154282"/>
    </source>
</evidence>
<proteinExistence type="predicted"/>
<keyword evidence="2" id="KW-0472">Membrane</keyword>
<accession>A0AAV0HCL2</accession>
<dbReference type="AlphaFoldDB" id="A0AAV0HCL2"/>
<reference evidence="3" key="1">
    <citation type="submission" date="2022-08" db="EMBL/GenBank/DDBJ databases">
        <authorList>
            <person name="Gutierrez-Valencia J."/>
        </authorList>
    </citation>
    <scope>NUCLEOTIDE SEQUENCE</scope>
</reference>
<keyword evidence="2" id="KW-1133">Transmembrane helix</keyword>
<dbReference type="Proteomes" id="UP001154282">
    <property type="component" value="Unassembled WGS sequence"/>
</dbReference>
<keyword evidence="2" id="KW-0812">Transmembrane</keyword>
<feature type="transmembrane region" description="Helical" evidence="2">
    <location>
        <begin position="21"/>
        <end position="44"/>
    </location>
</feature>
<keyword evidence="4" id="KW-1185">Reference proteome</keyword>
<gene>
    <name evidence="3" type="ORF">LITE_LOCUS3648</name>
</gene>
<evidence type="ECO:0000313" key="3">
    <source>
        <dbReference type="EMBL" id="CAI0382684.1"/>
    </source>
</evidence>
<feature type="region of interest" description="Disordered" evidence="1">
    <location>
        <begin position="87"/>
        <end position="113"/>
    </location>
</feature>
<comment type="caution">
    <text evidence="3">The sequence shown here is derived from an EMBL/GenBank/DDBJ whole genome shotgun (WGS) entry which is preliminary data.</text>
</comment>
<name>A0AAV0HCL2_9ROSI</name>
<organism evidence="3 4">
    <name type="scientific">Linum tenue</name>
    <dbReference type="NCBI Taxonomy" id="586396"/>
    <lineage>
        <taxon>Eukaryota</taxon>
        <taxon>Viridiplantae</taxon>
        <taxon>Streptophyta</taxon>
        <taxon>Embryophyta</taxon>
        <taxon>Tracheophyta</taxon>
        <taxon>Spermatophyta</taxon>
        <taxon>Magnoliopsida</taxon>
        <taxon>eudicotyledons</taxon>
        <taxon>Gunneridae</taxon>
        <taxon>Pentapetalae</taxon>
        <taxon>rosids</taxon>
        <taxon>fabids</taxon>
        <taxon>Malpighiales</taxon>
        <taxon>Linaceae</taxon>
        <taxon>Linum</taxon>
    </lineage>
</organism>
<protein>
    <submittedName>
        <fullName evidence="3">Uncharacterized protein</fullName>
    </submittedName>
</protein>
<evidence type="ECO:0000256" key="2">
    <source>
        <dbReference type="SAM" id="Phobius"/>
    </source>
</evidence>
<evidence type="ECO:0000256" key="1">
    <source>
        <dbReference type="SAM" id="MobiDB-lite"/>
    </source>
</evidence>
<feature type="compositionally biased region" description="Basic and acidic residues" evidence="1">
    <location>
        <begin position="87"/>
        <end position="100"/>
    </location>
</feature>
<dbReference type="EMBL" id="CAMGYJ010000002">
    <property type="protein sequence ID" value="CAI0382684.1"/>
    <property type="molecule type" value="Genomic_DNA"/>
</dbReference>
<sequence length="113" mass="12663">MKPSEITREIRRHLFSPPLSLVLFGLLLVLPFIIRSRILVLLVLCHQIIHVALCLSELHLVHPFPGVPMQEGLPPKHSCELLAHPPEHLLDGSRVPDESGGHLQPPGWDVAHR</sequence>